<evidence type="ECO:0000313" key="1">
    <source>
        <dbReference type="EMBL" id="THY35904.1"/>
    </source>
</evidence>
<dbReference type="AlphaFoldDB" id="A0A4S9M1I1"/>
<accession>A0A4S9M1I1</accession>
<name>A0A4S9M1I1_AURPU</name>
<evidence type="ECO:0000313" key="2">
    <source>
        <dbReference type="Proteomes" id="UP000306584"/>
    </source>
</evidence>
<comment type="caution">
    <text evidence="1">The sequence shown here is derived from an EMBL/GenBank/DDBJ whole genome shotgun (WGS) entry which is preliminary data.</text>
</comment>
<protein>
    <submittedName>
        <fullName evidence="1">Uncharacterized protein</fullName>
    </submittedName>
</protein>
<sequence length="236" mass="25596">MKCHTAIQKGPKRASLTLFPSSSTSSCKLISDPTQAIMFPTLPLVALAGLTFHLATGSPLPPTFSSSVYPQLSTTSVNALVRRQYNEEDFADLFDYDWPLDIISSGYDAEPPYKQMVSWPGPPRWDQLSATPNTFIPFRDFMMAWKASSPFTLWAPLQGPQPDEAGSMAAAAMGVGGADDDDAATSGHFVTIPAERVQDAMAELLAHPKAKAWLVERLVAMGDDELMEQVLSSQAV</sequence>
<dbReference type="Proteomes" id="UP000306584">
    <property type="component" value="Unassembled WGS sequence"/>
</dbReference>
<dbReference type="EMBL" id="QZBD01000014">
    <property type="protein sequence ID" value="THY35904.1"/>
    <property type="molecule type" value="Genomic_DNA"/>
</dbReference>
<organism evidence="1 2">
    <name type="scientific">Aureobasidium pullulans</name>
    <name type="common">Black yeast</name>
    <name type="synonym">Pullularia pullulans</name>
    <dbReference type="NCBI Taxonomy" id="5580"/>
    <lineage>
        <taxon>Eukaryota</taxon>
        <taxon>Fungi</taxon>
        <taxon>Dikarya</taxon>
        <taxon>Ascomycota</taxon>
        <taxon>Pezizomycotina</taxon>
        <taxon>Dothideomycetes</taxon>
        <taxon>Dothideomycetidae</taxon>
        <taxon>Dothideales</taxon>
        <taxon>Saccotheciaceae</taxon>
        <taxon>Aureobasidium</taxon>
    </lineage>
</organism>
<dbReference type="PROSITE" id="PS51257">
    <property type="entry name" value="PROKAR_LIPOPROTEIN"/>
    <property type="match status" value="1"/>
</dbReference>
<gene>
    <name evidence="1" type="ORF">D6D01_00931</name>
</gene>
<reference evidence="1 2" key="1">
    <citation type="submission" date="2018-10" db="EMBL/GenBank/DDBJ databases">
        <title>Fifty Aureobasidium pullulans genomes reveal a recombining polyextremotolerant generalist.</title>
        <authorList>
            <person name="Gostincar C."/>
            <person name="Turk M."/>
            <person name="Zajc J."/>
            <person name="Gunde-Cimerman N."/>
        </authorList>
    </citation>
    <scope>NUCLEOTIDE SEQUENCE [LARGE SCALE GENOMIC DNA]</scope>
    <source>
        <strain evidence="1 2">EXF-6604</strain>
    </source>
</reference>
<proteinExistence type="predicted"/>